<reference evidence="4 5" key="1">
    <citation type="submission" date="2016-09" db="EMBL/GenBank/DDBJ databases">
        <title>Pseudonocardia autotrophica DSM535, a candidate organism with high potential of specific P450 cytochromes.</title>
        <authorList>
            <person name="Grumaz C."/>
            <person name="Vainshtein Y."/>
            <person name="Kirstahler P."/>
            <person name="Sohn K."/>
        </authorList>
    </citation>
    <scope>NUCLEOTIDE SEQUENCE [LARGE SCALE GENOMIC DNA]</scope>
    <source>
        <strain evidence="4 5">DSM 535</strain>
    </source>
</reference>
<dbReference type="FunFam" id="3.40.50.720:FF:000084">
    <property type="entry name" value="Short-chain dehydrogenase reductase"/>
    <property type="match status" value="1"/>
</dbReference>
<dbReference type="PRINTS" id="PR00081">
    <property type="entry name" value="GDHRDH"/>
</dbReference>
<dbReference type="GO" id="GO:0004316">
    <property type="term" value="F:3-oxoacyl-[acyl-carrier-protein] reductase (NADPH) activity"/>
    <property type="evidence" value="ECO:0007669"/>
    <property type="project" value="UniProtKB-EC"/>
</dbReference>
<dbReference type="Proteomes" id="UP000194360">
    <property type="component" value="Unassembled WGS sequence"/>
</dbReference>
<evidence type="ECO:0000259" key="3">
    <source>
        <dbReference type="SMART" id="SM00822"/>
    </source>
</evidence>
<dbReference type="CDD" id="cd05233">
    <property type="entry name" value="SDR_c"/>
    <property type="match status" value="1"/>
</dbReference>
<gene>
    <name evidence="4" type="primary">fabG_28</name>
    <name evidence="4" type="ORF">BG845_05770</name>
</gene>
<name>A0A1Y2MMB3_PSEAH</name>
<dbReference type="InterPro" id="IPR020904">
    <property type="entry name" value="Sc_DH/Rdtase_CS"/>
</dbReference>
<organism evidence="4 5">
    <name type="scientific">Pseudonocardia autotrophica</name>
    <name type="common">Amycolata autotrophica</name>
    <name type="synonym">Nocardia autotrophica</name>
    <dbReference type="NCBI Taxonomy" id="2074"/>
    <lineage>
        <taxon>Bacteria</taxon>
        <taxon>Bacillati</taxon>
        <taxon>Actinomycetota</taxon>
        <taxon>Actinomycetes</taxon>
        <taxon>Pseudonocardiales</taxon>
        <taxon>Pseudonocardiaceae</taxon>
        <taxon>Pseudonocardia</taxon>
    </lineage>
</organism>
<keyword evidence="5" id="KW-1185">Reference proteome</keyword>
<dbReference type="OrthoDB" id="4481821at2"/>
<dbReference type="EC" id="1.1.1.100" evidence="4"/>
<dbReference type="AlphaFoldDB" id="A0A1Y2MMB3"/>
<evidence type="ECO:0000256" key="2">
    <source>
        <dbReference type="ARBA" id="ARBA00023002"/>
    </source>
</evidence>
<evidence type="ECO:0000313" key="5">
    <source>
        <dbReference type="Proteomes" id="UP000194360"/>
    </source>
</evidence>
<dbReference type="RefSeq" id="WP_085915878.1">
    <property type="nucleotide sequence ID" value="NZ_AP018920.1"/>
</dbReference>
<dbReference type="SMART" id="SM00822">
    <property type="entry name" value="PKS_KR"/>
    <property type="match status" value="1"/>
</dbReference>
<dbReference type="STRING" id="2074.BG845_05770"/>
<dbReference type="EMBL" id="MIGB01000046">
    <property type="protein sequence ID" value="OSY35807.1"/>
    <property type="molecule type" value="Genomic_DNA"/>
</dbReference>
<dbReference type="Pfam" id="PF13561">
    <property type="entry name" value="adh_short_C2"/>
    <property type="match status" value="1"/>
</dbReference>
<dbReference type="PANTHER" id="PTHR42760">
    <property type="entry name" value="SHORT-CHAIN DEHYDROGENASES/REDUCTASES FAMILY MEMBER"/>
    <property type="match status" value="1"/>
</dbReference>
<proteinExistence type="inferred from homology"/>
<dbReference type="InterPro" id="IPR036291">
    <property type="entry name" value="NAD(P)-bd_dom_sf"/>
</dbReference>
<comment type="caution">
    <text evidence="4">The sequence shown here is derived from an EMBL/GenBank/DDBJ whole genome shotgun (WGS) entry which is preliminary data.</text>
</comment>
<dbReference type="InterPro" id="IPR002347">
    <property type="entry name" value="SDR_fam"/>
</dbReference>
<keyword evidence="2 4" id="KW-0560">Oxidoreductase</keyword>
<evidence type="ECO:0000313" key="4">
    <source>
        <dbReference type="EMBL" id="OSY35807.1"/>
    </source>
</evidence>
<protein>
    <submittedName>
        <fullName evidence="4">3-oxoacyl-[acyl-carrier-protein] reductase FabG</fullName>
        <ecNumber evidence="4">1.1.1.100</ecNumber>
    </submittedName>
</protein>
<dbReference type="PANTHER" id="PTHR42760:SF133">
    <property type="entry name" value="3-OXOACYL-[ACYL-CARRIER-PROTEIN] REDUCTASE"/>
    <property type="match status" value="1"/>
</dbReference>
<dbReference type="InterPro" id="IPR057326">
    <property type="entry name" value="KR_dom"/>
</dbReference>
<feature type="domain" description="Ketoreductase" evidence="3">
    <location>
        <begin position="11"/>
        <end position="186"/>
    </location>
</feature>
<dbReference type="Gene3D" id="3.40.50.720">
    <property type="entry name" value="NAD(P)-binding Rossmann-like Domain"/>
    <property type="match status" value="1"/>
</dbReference>
<dbReference type="PRINTS" id="PR00080">
    <property type="entry name" value="SDRFAMILY"/>
</dbReference>
<evidence type="ECO:0000256" key="1">
    <source>
        <dbReference type="ARBA" id="ARBA00006484"/>
    </source>
</evidence>
<accession>A0A1Y2MMB3</accession>
<sequence>MSDGHGLLTGKVVVVTGGASGIGRATCVRAAEEGAAAVVIGDIAEHGRDAGPSTAELVAATGIPVTHCPTDVTDPAALARLMAVADDVGGVDLMVNVAGISDRIALLDIDVARLRRVMAVNVEGTIFGAQAAARSMIDGGRAGSIVNISSVGGMRGFAMASTYSASKGAVRTFTYALADAVAPQGIRANVVLPGQVDTEMLRVEMAGGSPIRIPLGRKGRPSEIADAVVWLGSDLASYVTGASLVVDGGYSAVI</sequence>
<dbReference type="SUPFAM" id="SSF51735">
    <property type="entry name" value="NAD(P)-binding Rossmann-fold domains"/>
    <property type="match status" value="1"/>
</dbReference>
<dbReference type="PROSITE" id="PS00061">
    <property type="entry name" value="ADH_SHORT"/>
    <property type="match status" value="1"/>
</dbReference>
<comment type="similarity">
    <text evidence="1">Belongs to the short-chain dehydrogenases/reductases (SDR) family.</text>
</comment>